<dbReference type="Proteomes" id="UP001497535">
    <property type="component" value="Unassembled WGS sequence"/>
</dbReference>
<sequence length="218" mass="24166">MDLDTGPLAKKSSTLCSLLLLLTIATLAVLGQVNSEEVGFGNHTRNGENVTLADYTTIATKTNFDLADCNFKKRYPDACNVTIEDDYIELRYNYGSKGCTVDLLSKNAANDNRIKFTTGVRNPRGGGLNKCLDMTTSFESSYNNTLPFVYSVNNTVIEKLNNHQYNDPGEKCNVACQAINGKCMLNTSLQVSWSQLGGKVYAHTYLSKRPVCFYFFLN</sequence>
<keyword evidence="2" id="KW-1185">Reference proteome</keyword>
<organism evidence="1 2">
    <name type="scientific">Meloidogyne enterolobii</name>
    <name type="common">Root-knot nematode worm</name>
    <name type="synonym">Meloidogyne mayaguensis</name>
    <dbReference type="NCBI Taxonomy" id="390850"/>
    <lineage>
        <taxon>Eukaryota</taxon>
        <taxon>Metazoa</taxon>
        <taxon>Ecdysozoa</taxon>
        <taxon>Nematoda</taxon>
        <taxon>Chromadorea</taxon>
        <taxon>Rhabditida</taxon>
        <taxon>Tylenchina</taxon>
        <taxon>Tylenchomorpha</taxon>
        <taxon>Tylenchoidea</taxon>
        <taxon>Meloidogynidae</taxon>
        <taxon>Meloidogyninae</taxon>
        <taxon>Meloidogyne</taxon>
    </lineage>
</organism>
<protein>
    <submittedName>
        <fullName evidence="1">Uncharacterized protein</fullName>
    </submittedName>
</protein>
<dbReference type="EMBL" id="CAVMJV010000053">
    <property type="protein sequence ID" value="CAK5084259.1"/>
    <property type="molecule type" value="Genomic_DNA"/>
</dbReference>
<reference evidence="1" key="1">
    <citation type="submission" date="2023-11" db="EMBL/GenBank/DDBJ databases">
        <authorList>
            <person name="Poullet M."/>
        </authorList>
    </citation>
    <scope>NUCLEOTIDE SEQUENCE</scope>
    <source>
        <strain evidence="1">E1834</strain>
    </source>
</reference>
<evidence type="ECO:0000313" key="2">
    <source>
        <dbReference type="Proteomes" id="UP001497535"/>
    </source>
</evidence>
<name>A0ACB0ZYM5_MELEN</name>
<gene>
    <name evidence="1" type="ORF">MENTE1834_LOCUS31647</name>
</gene>
<evidence type="ECO:0000313" key="1">
    <source>
        <dbReference type="EMBL" id="CAK5084259.1"/>
    </source>
</evidence>
<accession>A0ACB0ZYM5</accession>
<comment type="caution">
    <text evidence="1">The sequence shown here is derived from an EMBL/GenBank/DDBJ whole genome shotgun (WGS) entry which is preliminary data.</text>
</comment>
<proteinExistence type="predicted"/>